<dbReference type="OrthoDB" id="3509362at2759"/>
<keyword evidence="1" id="KW-0539">Nucleus</keyword>
<dbReference type="PANTHER" id="PTHR45033">
    <property type="match status" value="1"/>
</dbReference>
<accession>A0A0D2EUL6</accession>
<dbReference type="CDD" id="cd08276">
    <property type="entry name" value="MDR7"/>
    <property type="match status" value="1"/>
</dbReference>
<dbReference type="InterPro" id="IPR005600">
    <property type="entry name" value="Gal4_dimer_dom"/>
</dbReference>
<dbReference type="AlphaFoldDB" id="A0A0D2EUL6"/>
<organism evidence="5 6">
    <name type="scientific">Cladophialophora bantiana (strain ATCC 10958 / CBS 173.52 / CDC B-1940 / NIH 8579)</name>
    <name type="common">Xylohypha bantiana</name>
    <dbReference type="NCBI Taxonomy" id="1442370"/>
    <lineage>
        <taxon>Eukaryota</taxon>
        <taxon>Fungi</taxon>
        <taxon>Dikarya</taxon>
        <taxon>Ascomycota</taxon>
        <taxon>Pezizomycotina</taxon>
        <taxon>Eurotiomycetes</taxon>
        <taxon>Chaetothyriomycetidae</taxon>
        <taxon>Chaetothyriales</taxon>
        <taxon>Herpotrichiellaceae</taxon>
        <taxon>Cladophialophora</taxon>
    </lineage>
</organism>
<feature type="domain" description="Enoyl reductase (ER)" evidence="3">
    <location>
        <begin position="17"/>
        <end position="354"/>
    </location>
</feature>
<dbReference type="SMART" id="SM00906">
    <property type="entry name" value="Fungal_trans"/>
    <property type="match status" value="1"/>
</dbReference>
<feature type="region of interest" description="Disordered" evidence="2">
    <location>
        <begin position="459"/>
        <end position="520"/>
    </location>
</feature>
<dbReference type="GO" id="GO:0008270">
    <property type="term" value="F:zinc ion binding"/>
    <property type="evidence" value="ECO:0007669"/>
    <property type="project" value="InterPro"/>
</dbReference>
<keyword evidence="6" id="KW-1185">Reference proteome</keyword>
<dbReference type="Gene3D" id="3.40.50.720">
    <property type="entry name" value="NAD(P)-binding Rossmann-like Domain"/>
    <property type="match status" value="1"/>
</dbReference>
<dbReference type="InterPro" id="IPR013154">
    <property type="entry name" value="ADH-like_N"/>
</dbReference>
<sequence>MAVVSRQMVKWETAQDGLDNLYRSTCPIPIPGEDEVLVKVHAVSLNYRDTEVAMGLYTHHKTIGASPNVVPCSDMCGIVVGLGNSKRSAWNLGDRVLSIFNQTHLTGQIKEKDMAFGLGLPLDGVLQQYRVFPVTGLVRAPDYLNNEEASTLPIAALTAWMAINGSRPINSPGGHGETILLQGTGGVSIGGLQIAHAVGARTIITSSSDAKLSRAEALGATFTINYRKSPDWQNVVMNLTNGEGVDIIFETGGAQTLRKSFDCISFGGIINCIGYLSGKQDETADRTNTNVLALRRNVTLKGIINGSKDRFEEMLRFYESKKIRPVVDKVFPFDAAKEAFQYLYGGGHFGKVVIRVWLLFDHGHALRFDGLTQLAHLIRIHHTSEALQEICQNLQTLIVLAQTLASRAANVVVAKDVVMAGCQHLTEVEERLEKAEALLKTFFTDAELSQMLVHGITNKLDVPPRPATDTTTSTASQAATSGFPPGTSTALPALGSAHRQQKRSQSFSTIGGDPDHKVNLSYLESPVDSTSNVADNSTFPLENLSAADDDFEWDERESSWNIADPRAGNSAFGGDVDAEIPKITDGMATLTADDSNAGFLGSVSGSALLRLIWMSTGADDKAEGKSERRESLEQLFSHRSNDYPATTTPWLRAQPLLTRAVVDTLIDAYFALYHPTFPILHEVTFREQYAKLNGRTSGNTWHTLANLVAALGSFVSSTCSDDTHATLFNGVKANLSINSLETGSLSLVQAFAMAANYLQKRNRPNSGYNYGGIALRLAISLGLHKEFRGWQTAPFRKEIRRRIWWSLCVLDVGATVTYGRPLNWPQVGVDIPFPLNIQEKDLQLDSPTYPTEVNETTIYTYVRTQSSYHLHTIRIYNRLISNPIPSAAELISLDDELIEGWLSSLPPYYRDDNLPLPNQYLLGHAISRWRFRIMRIIMYRPFLIRWAEDGLDVATATPMSPLQGASAETIATKRCFKAAEECISAIFQFWSSGTHTRLAAWYVLYFLLQAALIPIHCLRRNPSHPDASSWRNQVLTALSIIDAMNDLNPSAPKCRDIIYRLCGENLTSKPQTQSQQPRPQSHMQSQQDTTTPWTTFSNADANFSSHFFPFSSSDSTDTGMNPWMTEIDTAIDGYDIYCDRLSHAAMAGMGRLSNAGEAGPSGGFASNDGTQIGTGVQDWDWGLML</sequence>
<dbReference type="CDD" id="cd14654">
    <property type="entry name" value="ZIP_Gal4"/>
    <property type="match status" value="1"/>
</dbReference>
<evidence type="ECO:0000259" key="3">
    <source>
        <dbReference type="SMART" id="SM00829"/>
    </source>
</evidence>
<dbReference type="Proteomes" id="UP000053789">
    <property type="component" value="Unassembled WGS sequence"/>
</dbReference>
<reference evidence="5" key="1">
    <citation type="submission" date="2015-01" db="EMBL/GenBank/DDBJ databases">
        <title>The Genome Sequence of Cladophialophora bantiana CBS 173.52.</title>
        <authorList>
            <consortium name="The Broad Institute Genomics Platform"/>
            <person name="Cuomo C."/>
            <person name="de Hoog S."/>
            <person name="Gorbushina A."/>
            <person name="Stielow B."/>
            <person name="Teixiera M."/>
            <person name="Abouelleil A."/>
            <person name="Chapman S.B."/>
            <person name="Priest M."/>
            <person name="Young S.K."/>
            <person name="Wortman J."/>
            <person name="Nusbaum C."/>
            <person name="Birren B."/>
        </authorList>
    </citation>
    <scope>NUCLEOTIDE SEQUENCE [LARGE SCALE GENOMIC DNA]</scope>
    <source>
        <strain evidence="5">CBS 173.52</strain>
    </source>
</reference>
<dbReference type="CDD" id="cd12148">
    <property type="entry name" value="fungal_TF_MHR"/>
    <property type="match status" value="1"/>
</dbReference>
<dbReference type="GO" id="GO:0003677">
    <property type="term" value="F:DNA binding"/>
    <property type="evidence" value="ECO:0007669"/>
    <property type="project" value="InterPro"/>
</dbReference>
<dbReference type="SMART" id="SM00829">
    <property type="entry name" value="PKS_ER"/>
    <property type="match status" value="1"/>
</dbReference>
<feature type="region of interest" description="Disordered" evidence="2">
    <location>
        <begin position="1068"/>
        <end position="1095"/>
    </location>
</feature>
<feature type="compositionally biased region" description="Low complexity" evidence="2">
    <location>
        <begin position="1068"/>
        <end position="1081"/>
    </location>
</feature>
<dbReference type="Pfam" id="PF04082">
    <property type="entry name" value="Fungal_trans"/>
    <property type="match status" value="1"/>
</dbReference>
<dbReference type="InterPro" id="IPR013149">
    <property type="entry name" value="ADH-like_C"/>
</dbReference>
<dbReference type="InterPro" id="IPR011032">
    <property type="entry name" value="GroES-like_sf"/>
</dbReference>
<evidence type="ECO:0000313" key="6">
    <source>
        <dbReference type="Proteomes" id="UP000053789"/>
    </source>
</evidence>
<dbReference type="RefSeq" id="XP_016620205.1">
    <property type="nucleotide sequence ID" value="XM_016763881.1"/>
</dbReference>
<evidence type="ECO:0000256" key="1">
    <source>
        <dbReference type="ARBA" id="ARBA00023242"/>
    </source>
</evidence>
<dbReference type="Pfam" id="PF08240">
    <property type="entry name" value="ADH_N"/>
    <property type="match status" value="1"/>
</dbReference>
<feature type="domain" description="Xylanolytic transcriptional activator regulatory" evidence="4">
    <location>
        <begin position="767"/>
        <end position="840"/>
    </location>
</feature>
<dbReference type="InterPro" id="IPR036291">
    <property type="entry name" value="NAD(P)-bd_dom_sf"/>
</dbReference>
<dbReference type="GO" id="GO:0006351">
    <property type="term" value="P:DNA-templated transcription"/>
    <property type="evidence" value="ECO:0007669"/>
    <property type="project" value="InterPro"/>
</dbReference>
<evidence type="ECO:0000256" key="2">
    <source>
        <dbReference type="SAM" id="MobiDB-lite"/>
    </source>
</evidence>
<evidence type="ECO:0000313" key="5">
    <source>
        <dbReference type="EMBL" id="KIW93536.1"/>
    </source>
</evidence>
<dbReference type="PANTHER" id="PTHR45033:SF1">
    <property type="entry name" value="OXIDOREDUCTASE (EUROFUNG)"/>
    <property type="match status" value="1"/>
</dbReference>
<proteinExistence type="predicted"/>
<dbReference type="InterPro" id="IPR007219">
    <property type="entry name" value="XnlR_reg_dom"/>
</dbReference>
<dbReference type="SUPFAM" id="SSF51735">
    <property type="entry name" value="NAD(P)-binding Rossmann-fold domains"/>
    <property type="match status" value="1"/>
</dbReference>
<dbReference type="Pfam" id="PF00107">
    <property type="entry name" value="ADH_zinc_N"/>
    <property type="match status" value="1"/>
</dbReference>
<dbReference type="InterPro" id="IPR020843">
    <property type="entry name" value="ER"/>
</dbReference>
<dbReference type="SUPFAM" id="SSF50129">
    <property type="entry name" value="GroES-like"/>
    <property type="match status" value="1"/>
</dbReference>
<dbReference type="HOGENOM" id="CLU_272490_0_0_1"/>
<evidence type="ECO:0000259" key="4">
    <source>
        <dbReference type="SMART" id="SM00906"/>
    </source>
</evidence>
<feature type="compositionally biased region" description="Low complexity" evidence="2">
    <location>
        <begin position="467"/>
        <end position="481"/>
    </location>
</feature>
<protein>
    <recommendedName>
        <fullName evidence="7">Transcription factor domain-containing protein</fullName>
    </recommendedName>
</protein>
<dbReference type="GeneID" id="27699069"/>
<dbReference type="VEuPathDB" id="FungiDB:Z519_06141"/>
<dbReference type="GO" id="GO:0016491">
    <property type="term" value="F:oxidoreductase activity"/>
    <property type="evidence" value="ECO:0007669"/>
    <property type="project" value="InterPro"/>
</dbReference>
<dbReference type="InterPro" id="IPR052711">
    <property type="entry name" value="Zinc_ADH-like"/>
</dbReference>
<feature type="compositionally biased region" description="Polar residues" evidence="2">
    <location>
        <begin position="1082"/>
        <end position="1095"/>
    </location>
</feature>
<name>A0A0D2EUL6_CLAB1</name>
<dbReference type="Gene3D" id="3.90.180.10">
    <property type="entry name" value="Medium-chain alcohol dehydrogenases, catalytic domain"/>
    <property type="match status" value="1"/>
</dbReference>
<gene>
    <name evidence="5" type="ORF">Z519_06141</name>
</gene>
<evidence type="ECO:0008006" key="7">
    <source>
        <dbReference type="Google" id="ProtNLM"/>
    </source>
</evidence>
<dbReference type="EMBL" id="KN846987">
    <property type="protein sequence ID" value="KIW93536.1"/>
    <property type="molecule type" value="Genomic_DNA"/>
</dbReference>